<feature type="domain" description="LIM zinc-binding" evidence="8">
    <location>
        <begin position="238"/>
        <end position="298"/>
    </location>
</feature>
<feature type="region of interest" description="Disordered" evidence="7">
    <location>
        <begin position="366"/>
        <end position="577"/>
    </location>
</feature>
<organism evidence="10 11">
    <name type="scientific">Chelonoidis abingdonii</name>
    <name type="common">Abingdon island giant tortoise</name>
    <name type="synonym">Testudo abingdonii</name>
    <dbReference type="NCBI Taxonomy" id="106734"/>
    <lineage>
        <taxon>Eukaryota</taxon>
        <taxon>Metazoa</taxon>
        <taxon>Chordata</taxon>
        <taxon>Craniata</taxon>
        <taxon>Vertebrata</taxon>
        <taxon>Euteleostomi</taxon>
        <taxon>Archelosauria</taxon>
        <taxon>Testudinata</taxon>
        <taxon>Testudines</taxon>
        <taxon>Cryptodira</taxon>
        <taxon>Durocryptodira</taxon>
        <taxon>Testudinoidea</taxon>
        <taxon>Testudinidae</taxon>
        <taxon>Chelonoidis</taxon>
    </lineage>
</organism>
<sequence length="577" mass="63440">MLQLGGNADPDRGQPCHACGDQCPGFLVHGWRKICQHCKCPREEHAVRAVPIDLERMMCRLISDFQRHSISDDDSGCASEDYAWVPPGLKPEQVYQFFSCLPEDKVPYVNSPGERYRIRQLLHQLPPHDSEAQYCSPLEEEEKKELKLFSQQRKRENLGRGTVRLFPVTITGAICEQCGKQIRGGDIAVFASRAGHGACWHPQCFQCTTCQELLVDLIYFYQEGKVYCGRHHAEHLKPRCQACDEIIFADECTEAEGRHWHMRHFCCFECEEALGGQRYVMRQSRPYCCRCYQALYAEYCDACGEPIGINQGQMTYEGQHWHATNTCFCCTRCRQPLLGKPFLPKGGQIFCSRGCSLGGDEASASDSCDSASRPPGGRGPPPHPPLARSSPSLTLSVSPRLSQGLPLKGGGAAVGEGGFPRGATPRVSFREPLVAGKPGGARSAQLNRRRPRARPCSSFDNALHLAGEGEPEGGLPPEEQGQGQQRLVYSASEGAFPASHRCRYLRGRGGPWHDSSSSSSSDSEEEGYFLGEPIPVPPHLRGGASSPPTTEAGPPRQGGGKRRQGLRAARDRSCVVA</sequence>
<protein>
    <submittedName>
        <fullName evidence="10">Prickle planar cell polarity protein 3</fullName>
    </submittedName>
</protein>
<dbReference type="InterPro" id="IPR033725">
    <property type="entry name" value="LIM1_prickle"/>
</dbReference>
<feature type="compositionally biased region" description="Low complexity" evidence="7">
    <location>
        <begin position="473"/>
        <end position="485"/>
    </location>
</feature>
<proteinExistence type="inferred from homology"/>
<accession>A0A8C0HBN1</accession>
<dbReference type="AlphaFoldDB" id="A0A8C0HBN1"/>
<evidence type="ECO:0000256" key="5">
    <source>
        <dbReference type="ARBA" id="ARBA00023038"/>
    </source>
</evidence>
<dbReference type="FunFam" id="2.10.110.10:FF:000035">
    <property type="entry name" value="prickle-like protein 2 isoform X1"/>
    <property type="match status" value="1"/>
</dbReference>
<feature type="domain" description="LIM zinc-binding" evidence="8">
    <location>
        <begin position="173"/>
        <end position="237"/>
    </location>
</feature>
<dbReference type="InterPro" id="IPR033726">
    <property type="entry name" value="LIM2_prickle"/>
</dbReference>
<dbReference type="InterPro" id="IPR001781">
    <property type="entry name" value="Znf_LIM"/>
</dbReference>
<dbReference type="Ensembl" id="ENSCABT00000021902.1">
    <property type="protein sequence ID" value="ENSCABP00000019994.1"/>
    <property type="gene ID" value="ENSCABG00000014742.1"/>
</dbReference>
<evidence type="ECO:0000256" key="4">
    <source>
        <dbReference type="ARBA" id="ARBA00022833"/>
    </source>
</evidence>
<evidence type="ECO:0000256" key="2">
    <source>
        <dbReference type="ARBA" id="ARBA00022723"/>
    </source>
</evidence>
<reference evidence="10" key="1">
    <citation type="submission" date="2025-08" db="UniProtKB">
        <authorList>
            <consortium name="Ensembl"/>
        </authorList>
    </citation>
    <scope>IDENTIFICATION</scope>
</reference>
<evidence type="ECO:0000313" key="11">
    <source>
        <dbReference type="Proteomes" id="UP000694404"/>
    </source>
</evidence>
<dbReference type="Gene3D" id="2.10.110.10">
    <property type="entry name" value="Cysteine Rich Protein"/>
    <property type="match status" value="3"/>
</dbReference>
<dbReference type="PANTHER" id="PTHR24211">
    <property type="entry name" value="LIM DOMAIN-CONTAINING PROTEIN"/>
    <property type="match status" value="1"/>
</dbReference>
<dbReference type="PROSITE" id="PS51303">
    <property type="entry name" value="PET"/>
    <property type="match status" value="1"/>
</dbReference>
<gene>
    <name evidence="10" type="primary">PRICKLE3</name>
</gene>
<dbReference type="PROSITE" id="PS00478">
    <property type="entry name" value="LIM_DOMAIN_1"/>
    <property type="match status" value="1"/>
</dbReference>
<dbReference type="FunFam" id="2.10.110.10:FF:000005">
    <property type="entry name" value="Testin isoform 1"/>
    <property type="match status" value="1"/>
</dbReference>
<feature type="compositionally biased region" description="Basic and acidic residues" evidence="7">
    <location>
        <begin position="568"/>
        <end position="577"/>
    </location>
</feature>
<feature type="domain" description="PET" evidence="9">
    <location>
        <begin position="63"/>
        <end position="171"/>
    </location>
</feature>
<dbReference type="CDD" id="cd09420">
    <property type="entry name" value="LIM3_Prickle"/>
    <property type="match status" value="1"/>
</dbReference>
<evidence type="ECO:0000256" key="1">
    <source>
        <dbReference type="ARBA" id="ARBA00008268"/>
    </source>
</evidence>
<dbReference type="InterPro" id="IPR047120">
    <property type="entry name" value="Pk/Esn/Tes"/>
</dbReference>
<name>A0A8C0HBN1_CHEAB</name>
<dbReference type="GeneTree" id="ENSGT00940000153629"/>
<dbReference type="InterPro" id="IPR033723">
    <property type="entry name" value="PET_prickle"/>
</dbReference>
<keyword evidence="3" id="KW-0677">Repeat</keyword>
<keyword evidence="5 6" id="KW-0440">LIM domain</keyword>
<feature type="compositionally biased region" description="Low complexity" evidence="7">
    <location>
        <begin position="366"/>
        <end position="375"/>
    </location>
</feature>
<evidence type="ECO:0000256" key="6">
    <source>
        <dbReference type="PROSITE-ProRule" id="PRU00125"/>
    </source>
</evidence>
<keyword evidence="11" id="KW-1185">Reference proteome</keyword>
<comment type="similarity">
    <text evidence="1">Belongs to the prickle / espinas / testin family.</text>
</comment>
<evidence type="ECO:0000256" key="7">
    <source>
        <dbReference type="SAM" id="MobiDB-lite"/>
    </source>
</evidence>
<dbReference type="InterPro" id="IPR033727">
    <property type="entry name" value="LIM3_prickle"/>
</dbReference>
<keyword evidence="2 6" id="KW-0479">Metal-binding</keyword>
<dbReference type="PROSITE" id="PS50023">
    <property type="entry name" value="LIM_DOMAIN_2"/>
    <property type="match status" value="2"/>
</dbReference>
<dbReference type="Pfam" id="PF00412">
    <property type="entry name" value="LIM"/>
    <property type="match status" value="3"/>
</dbReference>
<dbReference type="CDD" id="cd09415">
    <property type="entry name" value="LIM1_Prickle"/>
    <property type="match status" value="1"/>
</dbReference>
<dbReference type="SMART" id="SM00132">
    <property type="entry name" value="LIM"/>
    <property type="match status" value="3"/>
</dbReference>
<evidence type="ECO:0000259" key="9">
    <source>
        <dbReference type="PROSITE" id="PS51303"/>
    </source>
</evidence>
<dbReference type="PANTHER" id="PTHR24211:SF19">
    <property type="entry name" value="PRICKLE PLANAR CELL POLARITY PROTEIN 3"/>
    <property type="match status" value="1"/>
</dbReference>
<dbReference type="Pfam" id="PF06297">
    <property type="entry name" value="PET"/>
    <property type="match status" value="1"/>
</dbReference>
<evidence type="ECO:0000259" key="8">
    <source>
        <dbReference type="PROSITE" id="PS50023"/>
    </source>
</evidence>
<dbReference type="CDD" id="cd09827">
    <property type="entry name" value="PET_Prickle"/>
    <property type="match status" value="1"/>
</dbReference>
<keyword evidence="4 6" id="KW-0862">Zinc</keyword>
<dbReference type="Proteomes" id="UP000694404">
    <property type="component" value="Unplaced"/>
</dbReference>
<dbReference type="CDD" id="cd09418">
    <property type="entry name" value="LIM2_Prickle"/>
    <property type="match status" value="1"/>
</dbReference>
<reference evidence="10" key="2">
    <citation type="submission" date="2025-09" db="UniProtKB">
        <authorList>
            <consortium name="Ensembl"/>
        </authorList>
    </citation>
    <scope>IDENTIFICATION</scope>
</reference>
<dbReference type="SUPFAM" id="SSF57716">
    <property type="entry name" value="Glucocorticoid receptor-like (DNA-binding domain)"/>
    <property type="match status" value="2"/>
</dbReference>
<dbReference type="InterPro" id="IPR010442">
    <property type="entry name" value="PET_domain"/>
</dbReference>
<dbReference type="GO" id="GO:0005739">
    <property type="term" value="C:mitochondrion"/>
    <property type="evidence" value="ECO:0007669"/>
    <property type="project" value="Ensembl"/>
</dbReference>
<dbReference type="GO" id="GO:0008270">
    <property type="term" value="F:zinc ion binding"/>
    <property type="evidence" value="ECO:0007669"/>
    <property type="project" value="InterPro"/>
</dbReference>
<evidence type="ECO:0000256" key="3">
    <source>
        <dbReference type="ARBA" id="ARBA00022737"/>
    </source>
</evidence>
<evidence type="ECO:0000313" key="10">
    <source>
        <dbReference type="Ensembl" id="ENSCABP00000019994.1"/>
    </source>
</evidence>
<feature type="compositionally biased region" description="Gly residues" evidence="7">
    <location>
        <begin position="407"/>
        <end position="420"/>
    </location>
</feature>